<organism evidence="2 3">
    <name type="scientific">Pleurodeles waltl</name>
    <name type="common">Iberian ribbed newt</name>
    <dbReference type="NCBI Taxonomy" id="8319"/>
    <lineage>
        <taxon>Eukaryota</taxon>
        <taxon>Metazoa</taxon>
        <taxon>Chordata</taxon>
        <taxon>Craniata</taxon>
        <taxon>Vertebrata</taxon>
        <taxon>Euteleostomi</taxon>
        <taxon>Amphibia</taxon>
        <taxon>Batrachia</taxon>
        <taxon>Caudata</taxon>
        <taxon>Salamandroidea</taxon>
        <taxon>Salamandridae</taxon>
        <taxon>Pleurodelinae</taxon>
        <taxon>Pleurodeles</taxon>
    </lineage>
</organism>
<evidence type="ECO:0000256" key="1">
    <source>
        <dbReference type="SAM" id="MobiDB-lite"/>
    </source>
</evidence>
<comment type="caution">
    <text evidence="2">The sequence shown here is derived from an EMBL/GenBank/DDBJ whole genome shotgun (WGS) entry which is preliminary data.</text>
</comment>
<dbReference type="EMBL" id="JANPWB010000011">
    <property type="protein sequence ID" value="KAJ1128408.1"/>
    <property type="molecule type" value="Genomic_DNA"/>
</dbReference>
<proteinExistence type="predicted"/>
<keyword evidence="3" id="KW-1185">Reference proteome</keyword>
<sequence>MKTEAGLSETVDRTSVSRRGGERSHLAPPPGSEPHSHTVPHLSRETTPRHLLRTSPAGLRFSRRLPTWKTPPKDTSEGRLAVRRRWEPEGPRQHRCPGRAGNRVRQERCGQCVMHNFILTSLRCGAVRHLTWGDLMNAMHSITHVALSCGS</sequence>
<reference evidence="2" key="1">
    <citation type="journal article" date="2022" name="bioRxiv">
        <title>Sequencing and chromosome-scale assembly of the giantPleurodeles waltlgenome.</title>
        <authorList>
            <person name="Brown T."/>
            <person name="Elewa A."/>
            <person name="Iarovenko S."/>
            <person name="Subramanian E."/>
            <person name="Araus A.J."/>
            <person name="Petzold A."/>
            <person name="Susuki M."/>
            <person name="Suzuki K.-i.T."/>
            <person name="Hayashi T."/>
            <person name="Toyoda A."/>
            <person name="Oliveira C."/>
            <person name="Osipova E."/>
            <person name="Leigh N.D."/>
            <person name="Simon A."/>
            <person name="Yun M.H."/>
        </authorList>
    </citation>
    <scope>NUCLEOTIDE SEQUENCE</scope>
    <source>
        <strain evidence="2">20211129_DDA</strain>
        <tissue evidence="2">Liver</tissue>
    </source>
</reference>
<gene>
    <name evidence="2" type="ORF">NDU88_006787</name>
</gene>
<dbReference type="Proteomes" id="UP001066276">
    <property type="component" value="Chromosome 7"/>
</dbReference>
<evidence type="ECO:0000313" key="3">
    <source>
        <dbReference type="Proteomes" id="UP001066276"/>
    </source>
</evidence>
<protein>
    <submittedName>
        <fullName evidence="2">Uncharacterized protein</fullName>
    </submittedName>
</protein>
<name>A0AAV7PJE2_PLEWA</name>
<accession>A0AAV7PJE2</accession>
<feature type="region of interest" description="Disordered" evidence="1">
    <location>
        <begin position="1"/>
        <end position="99"/>
    </location>
</feature>
<evidence type="ECO:0000313" key="2">
    <source>
        <dbReference type="EMBL" id="KAJ1128408.1"/>
    </source>
</evidence>
<dbReference type="AlphaFoldDB" id="A0AAV7PJE2"/>